<keyword evidence="4 8" id="KW-0812">Transmembrane</keyword>
<protein>
    <submittedName>
        <fullName evidence="10">Membrane associated serine protease, rhomboid family</fullName>
    </submittedName>
</protein>
<dbReference type="RefSeq" id="WP_176780761.1">
    <property type="nucleotide sequence ID" value="NZ_FNQV01000011.1"/>
</dbReference>
<evidence type="ECO:0000256" key="6">
    <source>
        <dbReference type="ARBA" id="ARBA00022989"/>
    </source>
</evidence>
<feature type="transmembrane region" description="Helical" evidence="8">
    <location>
        <begin position="95"/>
        <end position="115"/>
    </location>
</feature>
<reference evidence="11" key="1">
    <citation type="submission" date="2016-10" db="EMBL/GenBank/DDBJ databases">
        <authorList>
            <person name="Varghese N."/>
            <person name="Submissions S."/>
        </authorList>
    </citation>
    <scope>NUCLEOTIDE SEQUENCE [LARGE SCALE GENOMIC DNA]</scope>
    <source>
        <strain evidence="11">KPR-1</strain>
    </source>
</reference>
<dbReference type="InterPro" id="IPR035952">
    <property type="entry name" value="Rhomboid-like_sf"/>
</dbReference>
<comment type="subcellular location">
    <subcellularLocation>
        <location evidence="1">Membrane</location>
        <topology evidence="1">Multi-pass membrane protein</topology>
    </subcellularLocation>
</comment>
<evidence type="ECO:0000313" key="10">
    <source>
        <dbReference type="EMBL" id="SEA53049.1"/>
    </source>
</evidence>
<evidence type="ECO:0000256" key="5">
    <source>
        <dbReference type="ARBA" id="ARBA00022801"/>
    </source>
</evidence>
<feature type="transmembrane region" description="Helical" evidence="8">
    <location>
        <begin position="152"/>
        <end position="171"/>
    </location>
</feature>
<keyword evidence="6 8" id="KW-1133">Transmembrane helix</keyword>
<dbReference type="PANTHER" id="PTHR43066:SF1">
    <property type="entry name" value="RHOMBOID PROTEIN 2"/>
    <property type="match status" value="1"/>
</dbReference>
<accession>A0A1H4BY92</accession>
<organism evidence="10 11">
    <name type="scientific">Bowdeniella nasicola</name>
    <dbReference type="NCBI Taxonomy" id="208480"/>
    <lineage>
        <taxon>Bacteria</taxon>
        <taxon>Bacillati</taxon>
        <taxon>Actinomycetota</taxon>
        <taxon>Actinomycetes</taxon>
        <taxon>Actinomycetales</taxon>
        <taxon>Actinomycetaceae</taxon>
        <taxon>Bowdeniella</taxon>
    </lineage>
</organism>
<keyword evidence="11" id="KW-1185">Reference proteome</keyword>
<gene>
    <name evidence="10" type="ORF">SAMN02910418_01796</name>
</gene>
<dbReference type="GO" id="GO:0004252">
    <property type="term" value="F:serine-type endopeptidase activity"/>
    <property type="evidence" value="ECO:0007669"/>
    <property type="project" value="InterPro"/>
</dbReference>
<dbReference type="GO" id="GO:0006508">
    <property type="term" value="P:proteolysis"/>
    <property type="evidence" value="ECO:0007669"/>
    <property type="project" value="UniProtKB-KW"/>
</dbReference>
<dbReference type="Gene3D" id="1.20.1540.10">
    <property type="entry name" value="Rhomboid-like"/>
    <property type="match status" value="1"/>
</dbReference>
<evidence type="ECO:0000256" key="7">
    <source>
        <dbReference type="ARBA" id="ARBA00023136"/>
    </source>
</evidence>
<dbReference type="AlphaFoldDB" id="A0A1H4BY92"/>
<sequence>MISNPEFRDRQQRSWAVRLAPPLVMILMMWLCYVIQVVVGPEVWRGFGIPAGGWGRLWSIVTAPFLHGGIMHLINNTIAMIWLGIMTAVEGPKRFWAVTITAAIVSGIGVIMLSAPGSVTVGMSGVIFGYFGYILVAAFVEQNRRHKAVRIVSLVVFFMWWGTTFFAGFIPQGNMSWQAHLFGALGGGLVAIITERREARAMQP</sequence>
<feature type="transmembrane region" description="Helical" evidence="8">
    <location>
        <begin position="59"/>
        <end position="83"/>
    </location>
</feature>
<evidence type="ECO:0000259" key="9">
    <source>
        <dbReference type="Pfam" id="PF01694"/>
    </source>
</evidence>
<dbReference type="EMBL" id="FNQV01000011">
    <property type="protein sequence ID" value="SEA53049.1"/>
    <property type="molecule type" value="Genomic_DNA"/>
</dbReference>
<evidence type="ECO:0000256" key="8">
    <source>
        <dbReference type="SAM" id="Phobius"/>
    </source>
</evidence>
<feature type="transmembrane region" description="Helical" evidence="8">
    <location>
        <begin position="121"/>
        <end position="140"/>
    </location>
</feature>
<keyword evidence="3 10" id="KW-0645">Protease</keyword>
<evidence type="ECO:0000256" key="1">
    <source>
        <dbReference type="ARBA" id="ARBA00004141"/>
    </source>
</evidence>
<dbReference type="SUPFAM" id="SSF144091">
    <property type="entry name" value="Rhomboid-like"/>
    <property type="match status" value="1"/>
</dbReference>
<dbReference type="Proteomes" id="UP000199288">
    <property type="component" value="Unassembled WGS sequence"/>
</dbReference>
<dbReference type="PANTHER" id="PTHR43066">
    <property type="entry name" value="RHOMBOID-RELATED PROTEIN"/>
    <property type="match status" value="1"/>
</dbReference>
<evidence type="ECO:0000256" key="4">
    <source>
        <dbReference type="ARBA" id="ARBA00022692"/>
    </source>
</evidence>
<evidence type="ECO:0000313" key="11">
    <source>
        <dbReference type="Proteomes" id="UP000199288"/>
    </source>
</evidence>
<feature type="transmembrane region" description="Helical" evidence="8">
    <location>
        <begin position="177"/>
        <end position="194"/>
    </location>
</feature>
<dbReference type="Pfam" id="PF01694">
    <property type="entry name" value="Rhomboid"/>
    <property type="match status" value="1"/>
</dbReference>
<proteinExistence type="inferred from homology"/>
<keyword evidence="7 8" id="KW-0472">Membrane</keyword>
<dbReference type="GO" id="GO:0016020">
    <property type="term" value="C:membrane"/>
    <property type="evidence" value="ECO:0007669"/>
    <property type="project" value="UniProtKB-SubCell"/>
</dbReference>
<keyword evidence="5" id="KW-0378">Hydrolase</keyword>
<comment type="similarity">
    <text evidence="2">Belongs to the peptidase S54 family.</text>
</comment>
<feature type="transmembrane region" description="Helical" evidence="8">
    <location>
        <begin position="20"/>
        <end position="39"/>
    </location>
</feature>
<feature type="domain" description="Peptidase S54 rhomboid" evidence="9">
    <location>
        <begin position="55"/>
        <end position="194"/>
    </location>
</feature>
<dbReference type="InterPro" id="IPR022764">
    <property type="entry name" value="Peptidase_S54_rhomboid_dom"/>
</dbReference>
<name>A0A1H4BY92_9ACTO</name>
<evidence type="ECO:0000256" key="2">
    <source>
        <dbReference type="ARBA" id="ARBA00009045"/>
    </source>
</evidence>
<evidence type="ECO:0000256" key="3">
    <source>
        <dbReference type="ARBA" id="ARBA00022670"/>
    </source>
</evidence>